<sequence length="440" mass="49738">MEEYSLLEDAVALMDACEPFPLDFGLEFGANAPREAPLSSDEQSTGDEGTASSTASTAMVARGRRNQASKHGAEKTPTKNASRERLKAELVFLRDKVVELEQELSDLRHKHEEAVTSNPSTTTAIAPVWRRIAERQLDRRRNTEAENQRLRNTLDAQIRVAKSLEHMLRKRSSATMVNLYEGARGSRKRARLANDMDMLYVQFLAEIETAYQNVDKIFEINGLTNQFDETIRGYTLKTRQVNDHEEMYIMLKDVKIVPFAMERATRAIWKSVVQEYTQGQRTVLNFRDEADRFAARFQAKGRSHTTEGLLNVTIVMRQFIEVHRMVLVWRATNTSAEDEHADWENMYTDETGWMVVRPLPDAKTGAPGETVAMQSCVHVVPRWFDSSSSPSSPDAKPPQLQTGDFTKLVINSYEEDVIAITEAVENLLVDESISAGSALM</sequence>
<organism evidence="3 4">
    <name type="scientific">Pythium oligandrum</name>
    <name type="common">Mycoparasitic fungus</name>
    <dbReference type="NCBI Taxonomy" id="41045"/>
    <lineage>
        <taxon>Eukaryota</taxon>
        <taxon>Sar</taxon>
        <taxon>Stramenopiles</taxon>
        <taxon>Oomycota</taxon>
        <taxon>Peronosporomycetes</taxon>
        <taxon>Pythiales</taxon>
        <taxon>Pythiaceae</taxon>
        <taxon>Pythium</taxon>
    </lineage>
</organism>
<dbReference type="Proteomes" id="UP000794436">
    <property type="component" value="Unassembled WGS sequence"/>
</dbReference>
<name>A0A8K1CB35_PYTOL</name>
<evidence type="ECO:0000313" key="4">
    <source>
        <dbReference type="Proteomes" id="UP000794436"/>
    </source>
</evidence>
<dbReference type="OrthoDB" id="73842at2759"/>
<keyword evidence="1" id="KW-0175">Coiled coil</keyword>
<feature type="region of interest" description="Disordered" evidence="2">
    <location>
        <begin position="26"/>
        <end position="82"/>
    </location>
</feature>
<dbReference type="PANTHER" id="PTHR35796">
    <property type="entry name" value="HYPOTHETICAL CYTOSOLIC PROTEIN"/>
    <property type="match status" value="1"/>
</dbReference>
<dbReference type="EMBL" id="SPLM01000109">
    <property type="protein sequence ID" value="TMW59917.1"/>
    <property type="molecule type" value="Genomic_DNA"/>
</dbReference>
<reference evidence="3" key="1">
    <citation type="submission" date="2019-03" db="EMBL/GenBank/DDBJ databases">
        <title>Long read genome sequence of the mycoparasitic Pythium oligandrum ATCC 38472 isolated from sugarbeet rhizosphere.</title>
        <authorList>
            <person name="Gaulin E."/>
        </authorList>
    </citation>
    <scope>NUCLEOTIDE SEQUENCE</scope>
    <source>
        <strain evidence="3">ATCC 38472_TT</strain>
    </source>
</reference>
<evidence type="ECO:0000313" key="3">
    <source>
        <dbReference type="EMBL" id="TMW59917.1"/>
    </source>
</evidence>
<feature type="coiled-coil region" evidence="1">
    <location>
        <begin position="83"/>
        <end position="160"/>
    </location>
</feature>
<dbReference type="AlphaFoldDB" id="A0A8K1CB35"/>
<evidence type="ECO:0000256" key="1">
    <source>
        <dbReference type="SAM" id="Coils"/>
    </source>
</evidence>
<keyword evidence="4" id="KW-1185">Reference proteome</keyword>
<protein>
    <submittedName>
        <fullName evidence="3">Uncharacterized protein</fullName>
    </submittedName>
</protein>
<comment type="caution">
    <text evidence="3">The sequence shown here is derived from an EMBL/GenBank/DDBJ whole genome shotgun (WGS) entry which is preliminary data.</text>
</comment>
<feature type="compositionally biased region" description="Basic and acidic residues" evidence="2">
    <location>
        <begin position="71"/>
        <end position="82"/>
    </location>
</feature>
<accession>A0A8K1CB35</accession>
<gene>
    <name evidence="3" type="ORF">Poli38472_004986</name>
</gene>
<dbReference type="PANTHER" id="PTHR35796:SF3">
    <property type="entry name" value="BHLH DOMAIN-CONTAINING PROTEIN"/>
    <property type="match status" value="1"/>
</dbReference>
<evidence type="ECO:0000256" key="2">
    <source>
        <dbReference type="SAM" id="MobiDB-lite"/>
    </source>
</evidence>
<proteinExistence type="predicted"/>